<comment type="caution">
    <text evidence="2">The sequence shown here is derived from an EMBL/GenBank/DDBJ whole genome shotgun (WGS) entry which is preliminary data.</text>
</comment>
<dbReference type="Proteomes" id="UP001341840">
    <property type="component" value="Unassembled WGS sequence"/>
</dbReference>
<organism evidence="2 3">
    <name type="scientific">Stylosanthes scabra</name>
    <dbReference type="NCBI Taxonomy" id="79078"/>
    <lineage>
        <taxon>Eukaryota</taxon>
        <taxon>Viridiplantae</taxon>
        <taxon>Streptophyta</taxon>
        <taxon>Embryophyta</taxon>
        <taxon>Tracheophyta</taxon>
        <taxon>Spermatophyta</taxon>
        <taxon>Magnoliopsida</taxon>
        <taxon>eudicotyledons</taxon>
        <taxon>Gunneridae</taxon>
        <taxon>Pentapetalae</taxon>
        <taxon>rosids</taxon>
        <taxon>fabids</taxon>
        <taxon>Fabales</taxon>
        <taxon>Fabaceae</taxon>
        <taxon>Papilionoideae</taxon>
        <taxon>50 kb inversion clade</taxon>
        <taxon>dalbergioids sensu lato</taxon>
        <taxon>Dalbergieae</taxon>
        <taxon>Pterocarpus clade</taxon>
        <taxon>Stylosanthes</taxon>
    </lineage>
</organism>
<evidence type="ECO:0000313" key="3">
    <source>
        <dbReference type="Proteomes" id="UP001341840"/>
    </source>
</evidence>
<proteinExistence type="predicted"/>
<feature type="compositionally biased region" description="Polar residues" evidence="1">
    <location>
        <begin position="109"/>
        <end position="129"/>
    </location>
</feature>
<gene>
    <name evidence="2" type="ORF">PIB30_054757</name>
</gene>
<reference evidence="2 3" key="1">
    <citation type="journal article" date="2023" name="Plants (Basel)">
        <title>Bridging the Gap: Combining Genomics and Transcriptomics Approaches to Understand Stylosanthes scabra, an Orphan Legume from the Brazilian Caatinga.</title>
        <authorList>
            <person name="Ferreira-Neto J.R.C."/>
            <person name="da Silva M.D."/>
            <person name="Binneck E."/>
            <person name="de Melo N.F."/>
            <person name="da Silva R.H."/>
            <person name="de Melo A.L.T.M."/>
            <person name="Pandolfi V."/>
            <person name="Bustamante F.O."/>
            <person name="Brasileiro-Vidal A.C."/>
            <person name="Benko-Iseppon A.M."/>
        </authorList>
    </citation>
    <scope>NUCLEOTIDE SEQUENCE [LARGE SCALE GENOMIC DNA]</scope>
    <source>
        <tissue evidence="2">Leaves</tissue>
    </source>
</reference>
<evidence type="ECO:0000313" key="2">
    <source>
        <dbReference type="EMBL" id="MED6172957.1"/>
    </source>
</evidence>
<keyword evidence="3" id="KW-1185">Reference proteome</keyword>
<feature type="compositionally biased region" description="Basic and acidic residues" evidence="1">
    <location>
        <begin position="1"/>
        <end position="17"/>
    </location>
</feature>
<dbReference type="EMBL" id="JASCZI010151455">
    <property type="protein sequence ID" value="MED6172957.1"/>
    <property type="molecule type" value="Genomic_DNA"/>
</dbReference>
<protein>
    <submittedName>
        <fullName evidence="2">Uncharacterized protein</fullName>
    </submittedName>
</protein>
<name>A0ABU6VHE4_9FABA</name>
<sequence length="146" mass="16345">MKSHESRLGQRNKKENQVIKAPIKHRRSRLDHASTWTKRAHPTPREASKPSPKAAACHVWRRGPNVTHSRTREARPDSPPVTFEHDPNQPRQGQAHPGHILASPKRDSNVTSLQGPKLSPHSSEVTFGPSSRLGPNVTYFLKANDL</sequence>
<accession>A0ABU6VHE4</accession>
<evidence type="ECO:0000256" key="1">
    <source>
        <dbReference type="SAM" id="MobiDB-lite"/>
    </source>
</evidence>
<feature type="region of interest" description="Disordered" evidence="1">
    <location>
        <begin position="1"/>
        <end position="136"/>
    </location>
</feature>